<dbReference type="EMBL" id="SORZ01000002">
    <property type="protein sequence ID" value="TPW34564.1"/>
    <property type="molecule type" value="Genomic_DNA"/>
</dbReference>
<dbReference type="CDD" id="cd03789">
    <property type="entry name" value="GT9_LPS_heptosyltransferase"/>
    <property type="match status" value="1"/>
</dbReference>
<evidence type="ECO:0000313" key="3">
    <source>
        <dbReference type="EMBL" id="TPW34564.1"/>
    </source>
</evidence>
<dbReference type="InterPro" id="IPR002201">
    <property type="entry name" value="Glyco_trans_9"/>
</dbReference>
<dbReference type="GO" id="GO:0005829">
    <property type="term" value="C:cytosol"/>
    <property type="evidence" value="ECO:0007669"/>
    <property type="project" value="TreeGrafter"/>
</dbReference>
<protein>
    <submittedName>
        <fullName evidence="3">Lipopolysaccharide heptosyltransferase family protein</fullName>
    </submittedName>
</protein>
<dbReference type="AlphaFoldDB" id="A0A506UMI1"/>
<keyword evidence="1" id="KW-0328">Glycosyltransferase</keyword>
<dbReference type="PANTHER" id="PTHR30160">
    <property type="entry name" value="TETRAACYLDISACCHARIDE 4'-KINASE-RELATED"/>
    <property type="match status" value="1"/>
</dbReference>
<keyword evidence="2 3" id="KW-0808">Transferase</keyword>
<proteinExistence type="predicted"/>
<reference evidence="3 4" key="1">
    <citation type="submission" date="2019-03" db="EMBL/GenBank/DDBJ databases">
        <title>The complete genome sequence of Neokomagataea sp. Jb2 NBRC113641.</title>
        <authorList>
            <person name="Chua K.-O."/>
            <person name="Chan K.-G."/>
            <person name="See-Too W.-S."/>
        </authorList>
    </citation>
    <scope>NUCLEOTIDE SEQUENCE [LARGE SCALE GENOMIC DNA]</scope>
    <source>
        <strain evidence="3 4">Jb2</strain>
    </source>
</reference>
<evidence type="ECO:0000313" key="4">
    <source>
        <dbReference type="Proteomes" id="UP000315037"/>
    </source>
</evidence>
<gene>
    <name evidence="3" type="ORF">E3202_06645</name>
</gene>
<comment type="caution">
    <text evidence="3">The sequence shown here is derived from an EMBL/GenBank/DDBJ whole genome shotgun (WGS) entry which is preliminary data.</text>
</comment>
<accession>A0A506UMI1</accession>
<dbReference type="InterPro" id="IPR051199">
    <property type="entry name" value="LPS_LOS_Heptosyltrfase"/>
</dbReference>
<dbReference type="GO" id="GO:0009244">
    <property type="term" value="P:lipopolysaccharide core region biosynthetic process"/>
    <property type="evidence" value="ECO:0007669"/>
    <property type="project" value="TreeGrafter"/>
</dbReference>
<dbReference type="SUPFAM" id="SSF53756">
    <property type="entry name" value="UDP-Glycosyltransferase/glycogen phosphorylase"/>
    <property type="match status" value="1"/>
</dbReference>
<evidence type="ECO:0000256" key="2">
    <source>
        <dbReference type="ARBA" id="ARBA00022679"/>
    </source>
</evidence>
<evidence type="ECO:0000256" key="1">
    <source>
        <dbReference type="ARBA" id="ARBA00022676"/>
    </source>
</evidence>
<name>A0A506UMI1_9PROT</name>
<keyword evidence="4" id="KW-1185">Reference proteome</keyword>
<dbReference type="PANTHER" id="PTHR30160:SF1">
    <property type="entry name" value="LIPOPOLYSACCHARIDE 1,2-N-ACETYLGLUCOSAMINETRANSFERASE-RELATED"/>
    <property type="match status" value="1"/>
</dbReference>
<dbReference type="GO" id="GO:0008713">
    <property type="term" value="F:ADP-heptose-lipopolysaccharide heptosyltransferase activity"/>
    <property type="evidence" value="ECO:0007669"/>
    <property type="project" value="TreeGrafter"/>
</dbReference>
<sequence>MPVSGGPSNRTTGETEKRFLVIRHGALGDFFQAFPVFDSLRQAFPGTHITLLTGSFYQNLATRSPWFDAVVTDDRPSFADWRHLVKMHRLFSTVDRVYDFQNSSRTRHYLRLSRLSRKRPDWCSAHPGARWRHATPLRRQMHTLLRQEEQLRCAGIPSQPRRVPHWLQPEVGDKALGRLAAPYVVLVPGAAAHRPAKRWPVEHYAALLPLLQKHGLEAIVVGSTGERKAGHSLAQAAAELGLPLHDLTGHTSLTGLAGVMRGATLVIGNDTGPLHVAAAMDAPTLTLFSAESDPRRTAPLSVTPGRSHILSMPDLNTLRPETVITYLEGHLLTEPSR</sequence>
<dbReference type="Gene3D" id="3.40.50.2000">
    <property type="entry name" value="Glycogen Phosphorylase B"/>
    <property type="match status" value="2"/>
</dbReference>
<dbReference type="Pfam" id="PF01075">
    <property type="entry name" value="Glyco_transf_9"/>
    <property type="match status" value="1"/>
</dbReference>
<dbReference type="Proteomes" id="UP000315037">
    <property type="component" value="Unassembled WGS sequence"/>
</dbReference>
<organism evidence="3 4">
    <name type="scientific">Oecophyllibacter saccharovorans</name>
    <dbReference type="NCBI Taxonomy" id="2558360"/>
    <lineage>
        <taxon>Bacteria</taxon>
        <taxon>Pseudomonadati</taxon>
        <taxon>Pseudomonadota</taxon>
        <taxon>Alphaproteobacteria</taxon>
        <taxon>Acetobacterales</taxon>
        <taxon>Acetobacteraceae</taxon>
        <taxon>Oecophyllibacter</taxon>
    </lineage>
</organism>